<dbReference type="GeneID" id="8241760"/>
<dbReference type="eggNOG" id="ENOG502R2EZ">
    <property type="taxonomic scope" value="Eukaryota"/>
</dbReference>
<keyword evidence="1 2" id="KW-0539">Nucleus</keyword>
<accession>C1E1Z1</accession>
<keyword evidence="1 2" id="KW-0371">Homeobox</keyword>
<dbReference type="InterPro" id="IPR009057">
    <property type="entry name" value="Homeodomain-like_sf"/>
</dbReference>
<dbReference type="Gene3D" id="1.10.10.60">
    <property type="entry name" value="Homeodomain-like"/>
    <property type="match status" value="1"/>
</dbReference>
<proteinExistence type="predicted"/>
<dbReference type="Proteomes" id="UP000002009">
    <property type="component" value="Chromosome 3"/>
</dbReference>
<dbReference type="SUPFAM" id="SSF46689">
    <property type="entry name" value="Homeodomain-like"/>
    <property type="match status" value="1"/>
</dbReference>
<sequence length="396" mass="43483">MARGGHSHILKVGKSARQKGRVPSHHSASMRTTASSDFAFGHHSRGSLDTAPGRTMMVALAQQVSALITSRAAPAGPSRARAPLVARATGPSRFPGAGMSFRNSAAAARRWSEAPKRRSVAPRAADDDWEKLFADLKPLAPELSAAQVEVLERALARGRRQVPITDVAKELELRRDDVLAWVKSNAHRVPELAKRYPPQPEKVATVRLRERPDFDRREGRGIRDVDRDDEREYDAQTAYLRNAPGAKHVPKGAPAYKGYVKTRLGANNVATLEKVYASDTHPSDDMVESVRRATKLPRSKIVAWFKTRREEDKMAKRRAVRERYGGEEEDDGYYDERGGDGFYERRGRGGRGGGGGRRGGRGGGGGLREGGAGDAYGARQERGRRDSTGEWSGRRG</sequence>
<dbReference type="AlphaFoldDB" id="C1E1Z1"/>
<dbReference type="Pfam" id="PF00046">
    <property type="entry name" value="Homeodomain"/>
    <property type="match status" value="1"/>
</dbReference>
<organism evidence="5 6">
    <name type="scientific">Micromonas commoda (strain RCC299 / NOUM17 / CCMP2709)</name>
    <name type="common">Picoplanktonic green alga</name>
    <dbReference type="NCBI Taxonomy" id="296587"/>
    <lineage>
        <taxon>Eukaryota</taxon>
        <taxon>Viridiplantae</taxon>
        <taxon>Chlorophyta</taxon>
        <taxon>Mamiellophyceae</taxon>
        <taxon>Mamiellales</taxon>
        <taxon>Mamiellaceae</taxon>
        <taxon>Micromonas</taxon>
    </lineage>
</organism>
<evidence type="ECO:0000256" key="3">
    <source>
        <dbReference type="SAM" id="MobiDB-lite"/>
    </source>
</evidence>
<evidence type="ECO:0000313" key="6">
    <source>
        <dbReference type="Proteomes" id="UP000002009"/>
    </source>
</evidence>
<dbReference type="OMA" id="REYDAQT"/>
<feature type="region of interest" description="Disordered" evidence="3">
    <location>
        <begin position="1"/>
        <end position="46"/>
    </location>
</feature>
<dbReference type="GO" id="GO:0003677">
    <property type="term" value="F:DNA binding"/>
    <property type="evidence" value="ECO:0007669"/>
    <property type="project" value="UniProtKB-UniRule"/>
</dbReference>
<feature type="compositionally biased region" description="Basic residues" evidence="3">
    <location>
        <begin position="1"/>
        <end position="24"/>
    </location>
</feature>
<dbReference type="InterPro" id="IPR001356">
    <property type="entry name" value="HD"/>
</dbReference>
<dbReference type="SMART" id="SM00389">
    <property type="entry name" value="HOX"/>
    <property type="match status" value="1"/>
</dbReference>
<feature type="compositionally biased region" description="Polar residues" evidence="3">
    <location>
        <begin position="26"/>
        <end position="36"/>
    </location>
</feature>
<keyword evidence="1 2" id="KW-0238">DNA-binding</keyword>
<evidence type="ECO:0000313" key="5">
    <source>
        <dbReference type="EMBL" id="ACO62250.1"/>
    </source>
</evidence>
<reference evidence="5 6" key="1">
    <citation type="journal article" date="2009" name="Science">
        <title>Green evolution and dynamic adaptations revealed by genomes of the marine picoeukaryotes Micromonas.</title>
        <authorList>
            <person name="Worden A.Z."/>
            <person name="Lee J.H."/>
            <person name="Mock T."/>
            <person name="Rouze P."/>
            <person name="Simmons M.P."/>
            <person name="Aerts A.L."/>
            <person name="Allen A.E."/>
            <person name="Cuvelier M.L."/>
            <person name="Derelle E."/>
            <person name="Everett M.V."/>
            <person name="Foulon E."/>
            <person name="Grimwood J."/>
            <person name="Gundlach H."/>
            <person name="Henrissat B."/>
            <person name="Napoli C."/>
            <person name="McDonald S.M."/>
            <person name="Parker M.S."/>
            <person name="Rombauts S."/>
            <person name="Salamov A."/>
            <person name="Von Dassow P."/>
            <person name="Badger J.H."/>
            <person name="Coutinho P.M."/>
            <person name="Demir E."/>
            <person name="Dubchak I."/>
            <person name="Gentemann C."/>
            <person name="Eikrem W."/>
            <person name="Gready J.E."/>
            <person name="John U."/>
            <person name="Lanier W."/>
            <person name="Lindquist E.A."/>
            <person name="Lucas S."/>
            <person name="Mayer K.F."/>
            <person name="Moreau H."/>
            <person name="Not F."/>
            <person name="Otillar R."/>
            <person name="Panaud O."/>
            <person name="Pangilinan J."/>
            <person name="Paulsen I."/>
            <person name="Piegu B."/>
            <person name="Poliakov A."/>
            <person name="Robbens S."/>
            <person name="Schmutz J."/>
            <person name="Toulza E."/>
            <person name="Wyss T."/>
            <person name="Zelensky A."/>
            <person name="Zhou K."/>
            <person name="Armbrust E.V."/>
            <person name="Bhattacharya D."/>
            <person name="Goodenough U.W."/>
            <person name="Van de Peer Y."/>
            <person name="Grigoriev I.V."/>
        </authorList>
    </citation>
    <scope>NUCLEOTIDE SEQUENCE [LARGE SCALE GENOMIC DNA]</scope>
    <source>
        <strain evidence="6">RCC299 / NOUM17</strain>
    </source>
</reference>
<protein>
    <recommendedName>
        <fullName evidence="4">Homeobox domain-containing protein</fullName>
    </recommendedName>
</protein>
<feature type="domain" description="Homeobox" evidence="4">
    <location>
        <begin position="255"/>
        <end position="315"/>
    </location>
</feature>
<feature type="region of interest" description="Disordered" evidence="3">
    <location>
        <begin position="315"/>
        <end position="396"/>
    </location>
</feature>
<dbReference type="CDD" id="cd00086">
    <property type="entry name" value="homeodomain"/>
    <property type="match status" value="1"/>
</dbReference>
<dbReference type="GO" id="GO:0005634">
    <property type="term" value="C:nucleus"/>
    <property type="evidence" value="ECO:0007669"/>
    <property type="project" value="UniProtKB-SubCell"/>
</dbReference>
<feature type="compositionally biased region" description="Gly residues" evidence="3">
    <location>
        <begin position="350"/>
        <end position="374"/>
    </location>
</feature>
<feature type="compositionally biased region" description="Basic and acidic residues" evidence="3">
    <location>
        <begin position="334"/>
        <end position="347"/>
    </location>
</feature>
<dbReference type="KEGG" id="mis:MICPUN_57048"/>
<comment type="subcellular location">
    <subcellularLocation>
        <location evidence="1 2">Nucleus</location>
    </subcellularLocation>
</comment>
<dbReference type="EMBL" id="CP001324">
    <property type="protein sequence ID" value="ACO62250.1"/>
    <property type="molecule type" value="Genomic_DNA"/>
</dbReference>
<evidence type="ECO:0000256" key="1">
    <source>
        <dbReference type="PROSITE-ProRule" id="PRU00108"/>
    </source>
</evidence>
<gene>
    <name evidence="5" type="ORF">MICPUN_57048</name>
</gene>
<keyword evidence="6" id="KW-1185">Reference proteome</keyword>
<dbReference type="OrthoDB" id="498730at2759"/>
<evidence type="ECO:0000259" key="4">
    <source>
        <dbReference type="PROSITE" id="PS50071"/>
    </source>
</evidence>
<name>C1E1Z1_MICCC</name>
<dbReference type="InParanoid" id="C1E1Z1"/>
<feature type="compositionally biased region" description="Basic and acidic residues" evidence="3">
    <location>
        <begin position="379"/>
        <end position="388"/>
    </location>
</feature>
<evidence type="ECO:0000256" key="2">
    <source>
        <dbReference type="RuleBase" id="RU000682"/>
    </source>
</evidence>
<dbReference type="PROSITE" id="PS50071">
    <property type="entry name" value="HOMEOBOX_2"/>
    <property type="match status" value="1"/>
</dbReference>
<feature type="DNA-binding region" description="Homeobox" evidence="1">
    <location>
        <begin position="257"/>
        <end position="316"/>
    </location>
</feature>
<dbReference type="RefSeq" id="XP_002500992.1">
    <property type="nucleotide sequence ID" value="XM_002500946.1"/>
</dbReference>